<sequence>MNYKEKLAHVPLPSGNHCFSSTTPRVFVPQAMILKLSPPPRQILHECPLYYALQELRKIEANKSGAWTTDHVILNKDLINERGGDATPLMSKVERLIHQACDLKDWQESYSDRMTTELDTGSTHCNVLKAKLGQVESRREKLLKELQSLDVKRRTSVVKWWLAERAVIGLEGQINTLNTIVVTDPTTNAYMEKTEAYVKESFEDLKTFQWTPCVFFSDIDSLYA</sequence>
<dbReference type="AlphaFoldDB" id="A0A9Q1K323"/>
<comment type="caution">
    <text evidence="2">The sequence shown here is derived from an EMBL/GenBank/DDBJ whole genome shotgun (WGS) entry which is preliminary data.</text>
</comment>
<organism evidence="2 3">
    <name type="scientific">Carnegiea gigantea</name>
    <dbReference type="NCBI Taxonomy" id="171969"/>
    <lineage>
        <taxon>Eukaryota</taxon>
        <taxon>Viridiplantae</taxon>
        <taxon>Streptophyta</taxon>
        <taxon>Embryophyta</taxon>
        <taxon>Tracheophyta</taxon>
        <taxon>Spermatophyta</taxon>
        <taxon>Magnoliopsida</taxon>
        <taxon>eudicotyledons</taxon>
        <taxon>Gunneridae</taxon>
        <taxon>Pentapetalae</taxon>
        <taxon>Caryophyllales</taxon>
        <taxon>Cactineae</taxon>
        <taxon>Cactaceae</taxon>
        <taxon>Cactoideae</taxon>
        <taxon>Echinocereeae</taxon>
        <taxon>Carnegiea</taxon>
    </lineage>
</organism>
<dbReference type="EMBL" id="JAKOGI010000352">
    <property type="protein sequence ID" value="KAJ8436286.1"/>
    <property type="molecule type" value="Genomic_DNA"/>
</dbReference>
<accession>A0A9Q1K323</accession>
<feature type="coiled-coil region" evidence="1">
    <location>
        <begin position="125"/>
        <end position="152"/>
    </location>
</feature>
<keyword evidence="3" id="KW-1185">Reference proteome</keyword>
<dbReference type="Proteomes" id="UP001153076">
    <property type="component" value="Unassembled WGS sequence"/>
</dbReference>
<evidence type="ECO:0000256" key="1">
    <source>
        <dbReference type="SAM" id="Coils"/>
    </source>
</evidence>
<evidence type="ECO:0000313" key="3">
    <source>
        <dbReference type="Proteomes" id="UP001153076"/>
    </source>
</evidence>
<evidence type="ECO:0000313" key="2">
    <source>
        <dbReference type="EMBL" id="KAJ8436286.1"/>
    </source>
</evidence>
<proteinExistence type="predicted"/>
<name>A0A9Q1K323_9CARY</name>
<keyword evidence="1" id="KW-0175">Coiled coil</keyword>
<protein>
    <submittedName>
        <fullName evidence="2">Uncharacterized protein</fullName>
    </submittedName>
</protein>
<gene>
    <name evidence="2" type="ORF">Cgig2_023337</name>
</gene>
<reference evidence="2" key="1">
    <citation type="submission" date="2022-04" db="EMBL/GenBank/DDBJ databases">
        <title>Carnegiea gigantea Genome sequencing and assembly v2.</title>
        <authorList>
            <person name="Copetti D."/>
            <person name="Sanderson M.J."/>
            <person name="Burquez A."/>
            <person name="Wojciechowski M.F."/>
        </authorList>
    </citation>
    <scope>NUCLEOTIDE SEQUENCE</scope>
    <source>
        <strain evidence="2">SGP5-SGP5p</strain>
        <tissue evidence="2">Aerial part</tissue>
    </source>
</reference>